<evidence type="ECO:0000313" key="1">
    <source>
        <dbReference type="EMBL" id="GFE82046.1"/>
    </source>
</evidence>
<dbReference type="Pfam" id="PF01144">
    <property type="entry name" value="CoA_trans"/>
    <property type="match status" value="1"/>
</dbReference>
<keyword evidence="1" id="KW-0808">Transferase</keyword>
<dbReference type="InterPro" id="IPR004165">
    <property type="entry name" value="CoA_trans_fam_I"/>
</dbReference>
<evidence type="ECO:0000313" key="2">
    <source>
        <dbReference type="Proteomes" id="UP000445000"/>
    </source>
</evidence>
<proteinExistence type="predicted"/>
<organism evidence="1 2">
    <name type="scientific">Steroidobacter agaridevorans</name>
    <dbReference type="NCBI Taxonomy" id="2695856"/>
    <lineage>
        <taxon>Bacteria</taxon>
        <taxon>Pseudomonadati</taxon>
        <taxon>Pseudomonadota</taxon>
        <taxon>Gammaproteobacteria</taxon>
        <taxon>Steroidobacterales</taxon>
        <taxon>Steroidobacteraceae</taxon>
        <taxon>Steroidobacter</taxon>
    </lineage>
</organism>
<dbReference type="Gene3D" id="3.30.30.40">
    <property type="match status" value="1"/>
</dbReference>
<gene>
    <name evidence="1" type="ORF">GCM10011487_40460</name>
</gene>
<dbReference type="SMART" id="SM00882">
    <property type="entry name" value="CoA_trans"/>
    <property type="match status" value="1"/>
</dbReference>
<dbReference type="Proteomes" id="UP000445000">
    <property type="component" value="Unassembled WGS sequence"/>
</dbReference>
<dbReference type="RefSeq" id="WP_202626838.1">
    <property type="nucleotide sequence ID" value="NZ_BLJN01000004.1"/>
</dbReference>
<dbReference type="AlphaFoldDB" id="A0A829YHL9"/>
<reference evidence="2" key="1">
    <citation type="submission" date="2020-01" db="EMBL/GenBank/DDBJ databases">
        <title>'Steroidobacter agaridevorans' sp. nov., agar-degrading bacteria isolated from rhizosphere soils.</title>
        <authorList>
            <person name="Ikenaga M."/>
            <person name="Kataoka M."/>
            <person name="Murouchi A."/>
            <person name="Katsuragi S."/>
            <person name="Sakai M."/>
        </authorList>
    </citation>
    <scope>NUCLEOTIDE SEQUENCE [LARGE SCALE GENOMIC DNA]</scope>
    <source>
        <strain evidence="2">YU21-B</strain>
    </source>
</reference>
<comment type="caution">
    <text evidence="1">The sequence shown here is derived from an EMBL/GenBank/DDBJ whole genome shotgun (WGS) entry which is preliminary data.</text>
</comment>
<dbReference type="EMBL" id="BLJN01000004">
    <property type="protein sequence ID" value="GFE82046.1"/>
    <property type="molecule type" value="Genomic_DNA"/>
</dbReference>
<dbReference type="GO" id="GO:0008410">
    <property type="term" value="F:CoA-transferase activity"/>
    <property type="evidence" value="ECO:0007669"/>
    <property type="project" value="InterPro"/>
</dbReference>
<accession>A0A829YHL9</accession>
<dbReference type="SUPFAM" id="SSF100950">
    <property type="entry name" value="NagB/RpiA/CoA transferase-like"/>
    <property type="match status" value="1"/>
</dbReference>
<protein>
    <submittedName>
        <fullName evidence="1">3-oxoadipate--succinyl-CoA transferase subunit A</fullName>
    </submittedName>
</protein>
<name>A0A829YHL9_9GAMM</name>
<dbReference type="Gene3D" id="3.40.1080.10">
    <property type="entry name" value="Glutaconate Coenzyme A-transferase"/>
    <property type="match status" value="1"/>
</dbReference>
<keyword evidence="2" id="KW-1185">Reference proteome</keyword>
<sequence>MAEFLDLQTAIQSTVRDGDVVALEGFTHLIPFAAGHEIIRQQRRDLTLIRMTPDILYDQMIGMGVARALRFSWGGNPGVGSLHRFRDAVENGWPHPLLIEEHAHAAMAAAYQSGAANLPFATLRGYIGTDHPNVNSQIRQIVCPFTAERLAAVASIRCDVAVIHAQRADRNGNVLLEGILGVQREAVLGAKRAVVTVEEIVDDFGPRSPNTTILPGWVITAIARVPRGAFPSYAQGYYPRHNGFYLAWDEISRDRDRFLAWMQRYVLDRREVLGPDCLQGVAA</sequence>
<dbReference type="InterPro" id="IPR037171">
    <property type="entry name" value="NagB/RpiA_transferase-like"/>
</dbReference>